<name>A0A1T4TZT0_9BACT</name>
<keyword evidence="2" id="KW-1185">Reference proteome</keyword>
<evidence type="ECO:0000313" key="2">
    <source>
        <dbReference type="Proteomes" id="UP000190367"/>
    </source>
</evidence>
<dbReference type="OrthoDB" id="8856529at2"/>
<dbReference type="Gene3D" id="2.30.320.10">
    <property type="entry name" value="YwqG-like"/>
    <property type="match status" value="1"/>
</dbReference>
<dbReference type="InterPro" id="IPR035948">
    <property type="entry name" value="YwqG-like_sf"/>
</dbReference>
<dbReference type="Proteomes" id="UP000190367">
    <property type="component" value="Unassembled WGS sequence"/>
</dbReference>
<dbReference type="InterPro" id="IPR015315">
    <property type="entry name" value="DUF1963"/>
</dbReference>
<reference evidence="2" key="1">
    <citation type="submission" date="2017-02" db="EMBL/GenBank/DDBJ databases">
        <authorList>
            <person name="Varghese N."/>
            <person name="Submissions S."/>
        </authorList>
    </citation>
    <scope>NUCLEOTIDE SEQUENCE [LARGE SCALE GENOMIC DNA]</scope>
    <source>
        <strain evidence="2">DSM 22224</strain>
    </source>
</reference>
<accession>A0A1T4TZT0</accession>
<dbReference type="PANTHER" id="PTHR36436">
    <property type="entry name" value="SLL5081 PROTEIN"/>
    <property type="match status" value="1"/>
</dbReference>
<dbReference type="Pfam" id="PF09234">
    <property type="entry name" value="DUF1963"/>
    <property type="match status" value="1"/>
</dbReference>
<dbReference type="STRING" id="634771.SAMN04488128_10793"/>
<proteinExistence type="predicted"/>
<dbReference type="RefSeq" id="WP_159456248.1">
    <property type="nucleotide sequence ID" value="NZ_FUWZ01000007.1"/>
</dbReference>
<evidence type="ECO:0000313" key="1">
    <source>
        <dbReference type="EMBL" id="SKA45748.1"/>
    </source>
</evidence>
<dbReference type="EMBL" id="FUWZ01000007">
    <property type="protein sequence ID" value="SKA45748.1"/>
    <property type="molecule type" value="Genomic_DNA"/>
</dbReference>
<dbReference type="AlphaFoldDB" id="A0A1T4TZT0"/>
<protein>
    <submittedName>
        <fullName evidence="1">Uncharacterized protein YwqG</fullName>
    </submittedName>
</protein>
<gene>
    <name evidence="1" type="ORF">SAMN04488128_10793</name>
</gene>
<dbReference type="SUPFAM" id="SSF103032">
    <property type="entry name" value="Hypothetical protein YwqG"/>
    <property type="match status" value="1"/>
</dbReference>
<dbReference type="PANTHER" id="PTHR36436:SF6">
    <property type="entry name" value="SLL5081 PROTEIN"/>
    <property type="match status" value="1"/>
</dbReference>
<organism evidence="1 2">
    <name type="scientific">Chitinophaga eiseniae</name>
    <dbReference type="NCBI Taxonomy" id="634771"/>
    <lineage>
        <taxon>Bacteria</taxon>
        <taxon>Pseudomonadati</taxon>
        <taxon>Bacteroidota</taxon>
        <taxon>Chitinophagia</taxon>
        <taxon>Chitinophagales</taxon>
        <taxon>Chitinophagaceae</taxon>
        <taxon>Chitinophaga</taxon>
    </lineage>
</organism>
<sequence length="284" mass="31446">MTIEQYKELILEFELTGVADYVLSAARPIVNFKRAAKENYQQPGNSRVGGDPDLPAGFAWPLTETGAPMTFVAQLDLETVYPLETEQLLPPAGVLYFFMGDLETARNIVHKVIYVAGKTGLQRTPPPAVTILEQEGRFNGYRMEPVAALMPPNYAYADYEVLSDDEGDAMDDLCSELTDGVARIGGYPDGQHDDHNIEAAMYLVVGQPYDYSPKNARNALLKHFKGDQQAADAAEKDMTLLLQVDSDQEVGFCWGDAGCLQFMMDKKALLARTFDKTYLSLYSS</sequence>